<evidence type="ECO:0000313" key="2">
    <source>
        <dbReference type="EMBL" id="CAL8132304.1"/>
    </source>
</evidence>
<feature type="region of interest" description="Disordered" evidence="1">
    <location>
        <begin position="40"/>
        <end position="72"/>
    </location>
</feature>
<feature type="compositionally biased region" description="Basic and acidic residues" evidence="1">
    <location>
        <begin position="140"/>
        <end position="150"/>
    </location>
</feature>
<feature type="compositionally biased region" description="Polar residues" evidence="1">
    <location>
        <begin position="107"/>
        <end position="119"/>
    </location>
</feature>
<evidence type="ECO:0008006" key="4">
    <source>
        <dbReference type="Google" id="ProtNLM"/>
    </source>
</evidence>
<sequence>MSNLYSGLEKDFALFHHFHSNDVDLASVLRDEVQIVRGSKRKQQKIKSKRVTQRKENQNDTTATDTAGPSYIPLSVQSHLTPEIKQIIKGSKKGFDIKGVHSEPSQDRAQMQENQCRKTQSGKDDTSTSPPRSTSNPIFRGEEKSRSSARADKRLLLQKHFLFPTGVKYETEIPTSPPSSTTEEDENEVGPKKFPVLNQNYIPKRRRYERKVSMSNVSCYMPSKQGMNKRCKRKA</sequence>
<feature type="region of interest" description="Disordered" evidence="1">
    <location>
        <begin position="169"/>
        <end position="195"/>
    </location>
</feature>
<feature type="compositionally biased region" description="Low complexity" evidence="1">
    <location>
        <begin position="127"/>
        <end position="137"/>
    </location>
</feature>
<feature type="compositionally biased region" description="Low complexity" evidence="1">
    <location>
        <begin position="172"/>
        <end position="181"/>
    </location>
</feature>
<accession>A0ABP1RPL1</accession>
<evidence type="ECO:0000256" key="1">
    <source>
        <dbReference type="SAM" id="MobiDB-lite"/>
    </source>
</evidence>
<organism evidence="2 3">
    <name type="scientific">Orchesella dallaii</name>
    <dbReference type="NCBI Taxonomy" id="48710"/>
    <lineage>
        <taxon>Eukaryota</taxon>
        <taxon>Metazoa</taxon>
        <taxon>Ecdysozoa</taxon>
        <taxon>Arthropoda</taxon>
        <taxon>Hexapoda</taxon>
        <taxon>Collembola</taxon>
        <taxon>Entomobryomorpha</taxon>
        <taxon>Entomobryoidea</taxon>
        <taxon>Orchesellidae</taxon>
        <taxon>Orchesellinae</taxon>
        <taxon>Orchesella</taxon>
    </lineage>
</organism>
<feature type="compositionally biased region" description="Basic residues" evidence="1">
    <location>
        <begin position="40"/>
        <end position="52"/>
    </location>
</feature>
<feature type="region of interest" description="Disordered" evidence="1">
    <location>
        <begin position="96"/>
        <end position="150"/>
    </location>
</feature>
<keyword evidence="3" id="KW-1185">Reference proteome</keyword>
<comment type="caution">
    <text evidence="2">The sequence shown here is derived from an EMBL/GenBank/DDBJ whole genome shotgun (WGS) entry which is preliminary data.</text>
</comment>
<gene>
    <name evidence="2" type="ORF">ODALV1_LOCUS24569</name>
</gene>
<feature type="compositionally biased region" description="Basic and acidic residues" evidence="1">
    <location>
        <begin position="96"/>
        <end position="106"/>
    </location>
</feature>
<reference evidence="2 3" key="1">
    <citation type="submission" date="2024-08" db="EMBL/GenBank/DDBJ databases">
        <authorList>
            <person name="Cucini C."/>
            <person name="Frati F."/>
        </authorList>
    </citation>
    <scope>NUCLEOTIDE SEQUENCE [LARGE SCALE GENOMIC DNA]</scope>
</reference>
<dbReference type="EMBL" id="CAXLJM020000092">
    <property type="protein sequence ID" value="CAL8132304.1"/>
    <property type="molecule type" value="Genomic_DNA"/>
</dbReference>
<evidence type="ECO:0000313" key="3">
    <source>
        <dbReference type="Proteomes" id="UP001642540"/>
    </source>
</evidence>
<dbReference type="Proteomes" id="UP001642540">
    <property type="component" value="Unassembled WGS sequence"/>
</dbReference>
<name>A0ABP1RPL1_9HEXA</name>
<proteinExistence type="predicted"/>
<protein>
    <recommendedName>
        <fullName evidence="4">Shugoshin C-terminal domain-containing protein</fullName>
    </recommendedName>
</protein>